<accession>A0ABV5WAH2</accession>
<protein>
    <recommendedName>
        <fullName evidence="1">TraC-like domain-containing protein</fullName>
    </recommendedName>
</protein>
<evidence type="ECO:0000313" key="3">
    <source>
        <dbReference type="Proteomes" id="UP001589609"/>
    </source>
</evidence>
<gene>
    <name evidence="2" type="ORF">ACFFMS_03400</name>
</gene>
<feature type="domain" description="TraC-like" evidence="1">
    <location>
        <begin position="31"/>
        <end position="136"/>
    </location>
</feature>
<reference evidence="2 3" key="1">
    <citation type="submission" date="2024-09" db="EMBL/GenBank/DDBJ databases">
        <authorList>
            <person name="Sun Q."/>
            <person name="Mori K."/>
        </authorList>
    </citation>
    <scope>NUCLEOTIDE SEQUENCE [LARGE SCALE GENOMIC DNA]</scope>
    <source>
        <strain evidence="2 3">JCM 11201</strain>
    </source>
</reference>
<dbReference type="RefSeq" id="WP_379947899.1">
    <property type="nucleotide sequence ID" value="NZ_JBHMAF010000017.1"/>
</dbReference>
<sequence length="219" mass="25625">MKFKWPKWAEEQKRHELSVQRLIPIRGIDGGVVITEDFRLVQLLRVSSLNLDLMSHRELNEAMERYELFLRSLYFPVQTTIMSQPVDLGEYIRGLEARRTGASTVKQRLLTGYIMYAKGIETSVTMIQRQRYIVVSEQIQGTTKQTYEESMMQLEQKRKHIKSGLEEIGLNVEETDSLDVVRYFHTLYDYEGSQHRPLNDHLLYPYITGGNVCGVFEKE</sequence>
<proteinExistence type="predicted"/>
<dbReference type="Pfam" id="PF26593">
    <property type="entry name" value="TraC-like"/>
    <property type="match status" value="1"/>
</dbReference>
<dbReference type="InterPro" id="IPR058596">
    <property type="entry name" value="TraC-like_dom"/>
</dbReference>
<name>A0ABV5WAH2_9BACI</name>
<dbReference type="EMBL" id="JBHMAF010000017">
    <property type="protein sequence ID" value="MFB9757587.1"/>
    <property type="molecule type" value="Genomic_DNA"/>
</dbReference>
<organism evidence="2 3">
    <name type="scientific">Ectobacillus funiculus</name>
    <dbReference type="NCBI Taxonomy" id="137993"/>
    <lineage>
        <taxon>Bacteria</taxon>
        <taxon>Bacillati</taxon>
        <taxon>Bacillota</taxon>
        <taxon>Bacilli</taxon>
        <taxon>Bacillales</taxon>
        <taxon>Bacillaceae</taxon>
        <taxon>Ectobacillus</taxon>
    </lineage>
</organism>
<evidence type="ECO:0000313" key="2">
    <source>
        <dbReference type="EMBL" id="MFB9757587.1"/>
    </source>
</evidence>
<dbReference type="Proteomes" id="UP001589609">
    <property type="component" value="Unassembled WGS sequence"/>
</dbReference>
<evidence type="ECO:0000259" key="1">
    <source>
        <dbReference type="Pfam" id="PF26593"/>
    </source>
</evidence>
<keyword evidence="3" id="KW-1185">Reference proteome</keyword>
<comment type="caution">
    <text evidence="2">The sequence shown here is derived from an EMBL/GenBank/DDBJ whole genome shotgun (WGS) entry which is preliminary data.</text>
</comment>